<dbReference type="InterPro" id="IPR037185">
    <property type="entry name" value="EmrE-like"/>
</dbReference>
<feature type="transmembrane region" description="Helical" evidence="7">
    <location>
        <begin position="42"/>
        <end position="59"/>
    </location>
</feature>
<proteinExistence type="inferred from homology"/>
<dbReference type="InterPro" id="IPR000620">
    <property type="entry name" value="EamA_dom"/>
</dbReference>
<feature type="transmembrane region" description="Helical" evidence="7">
    <location>
        <begin position="71"/>
        <end position="92"/>
    </location>
</feature>
<evidence type="ECO:0000256" key="1">
    <source>
        <dbReference type="ARBA" id="ARBA00004141"/>
    </source>
</evidence>
<comment type="subcellular location">
    <subcellularLocation>
        <location evidence="1">Membrane</location>
        <topology evidence="1">Multi-pass membrane protein</topology>
    </subcellularLocation>
</comment>
<evidence type="ECO:0000256" key="4">
    <source>
        <dbReference type="ARBA" id="ARBA00022989"/>
    </source>
</evidence>
<dbReference type="EMBL" id="JACHDB010000002">
    <property type="protein sequence ID" value="MBB5435808.1"/>
    <property type="molecule type" value="Genomic_DNA"/>
</dbReference>
<feature type="region of interest" description="Disordered" evidence="6">
    <location>
        <begin position="312"/>
        <end position="339"/>
    </location>
</feature>
<evidence type="ECO:0000256" key="6">
    <source>
        <dbReference type="SAM" id="MobiDB-lite"/>
    </source>
</evidence>
<keyword evidence="5 7" id="KW-0472">Membrane</keyword>
<feature type="domain" description="EamA" evidence="8">
    <location>
        <begin position="198"/>
        <end position="307"/>
    </location>
</feature>
<sequence length="339" mass="34664">MTTALRPPASWQWRFLLLALVWGASFLLIKIGTTAFTPAQITLGRMAAGALPLLALVLLTGGRLPASPRIWLHLSVAALFLNSVPFTLFGYAEQHIPSALAGICNAATPLFAVVFSILMLSDERPGPLRIAGLGIGFAGVLVVFGVWTGFGGADGTGMLLALGAALCYGIGTPYLRRALLTGRPPAEPGGPARPALAAGYGPVELAAAQLLAGTVQMLAATAVLDGAPARLPADALLAVAVLGVFGTGLAYVLQYRIITEAGATVAATVTYVVPVVAVAAGTLLLGERLSWNEPAGTVLILLGAALTQGVLRPRRRGPEPPAAPEGAPARPERTPQPSG</sequence>
<keyword evidence="10" id="KW-1185">Reference proteome</keyword>
<evidence type="ECO:0000256" key="5">
    <source>
        <dbReference type="ARBA" id="ARBA00023136"/>
    </source>
</evidence>
<dbReference type="PANTHER" id="PTHR32322:SF9">
    <property type="entry name" value="AMINO-ACID METABOLITE EFFLUX PUMP-RELATED"/>
    <property type="match status" value="1"/>
</dbReference>
<feature type="transmembrane region" description="Helical" evidence="7">
    <location>
        <begin position="156"/>
        <end position="175"/>
    </location>
</feature>
<feature type="transmembrane region" description="Helical" evidence="7">
    <location>
        <begin position="235"/>
        <end position="253"/>
    </location>
</feature>
<feature type="transmembrane region" description="Helical" evidence="7">
    <location>
        <begin position="130"/>
        <end position="150"/>
    </location>
</feature>
<dbReference type="Proteomes" id="UP000572635">
    <property type="component" value="Unassembled WGS sequence"/>
</dbReference>
<dbReference type="AlphaFoldDB" id="A0A7W8QSJ9"/>
<keyword evidence="3 7" id="KW-0812">Transmembrane</keyword>
<evidence type="ECO:0000313" key="9">
    <source>
        <dbReference type="EMBL" id="MBB5435808.1"/>
    </source>
</evidence>
<feature type="transmembrane region" description="Helical" evidence="7">
    <location>
        <begin position="15"/>
        <end position="36"/>
    </location>
</feature>
<organism evidence="9 10">
    <name type="scientific">Nocardiopsis composta</name>
    <dbReference type="NCBI Taxonomy" id="157465"/>
    <lineage>
        <taxon>Bacteria</taxon>
        <taxon>Bacillati</taxon>
        <taxon>Actinomycetota</taxon>
        <taxon>Actinomycetes</taxon>
        <taxon>Streptosporangiales</taxon>
        <taxon>Nocardiopsidaceae</taxon>
        <taxon>Nocardiopsis</taxon>
    </lineage>
</organism>
<feature type="transmembrane region" description="Helical" evidence="7">
    <location>
        <begin position="265"/>
        <end position="285"/>
    </location>
</feature>
<protein>
    <submittedName>
        <fullName evidence="9">Drug/metabolite transporter (DMT)-like permease</fullName>
    </submittedName>
</protein>
<dbReference type="Pfam" id="PF00892">
    <property type="entry name" value="EamA"/>
    <property type="match status" value="2"/>
</dbReference>
<dbReference type="Gene3D" id="1.10.3730.20">
    <property type="match status" value="1"/>
</dbReference>
<dbReference type="PANTHER" id="PTHR32322">
    <property type="entry name" value="INNER MEMBRANE TRANSPORTER"/>
    <property type="match status" value="1"/>
</dbReference>
<feature type="transmembrane region" description="Helical" evidence="7">
    <location>
        <begin position="98"/>
        <end position="118"/>
    </location>
</feature>
<evidence type="ECO:0000256" key="3">
    <source>
        <dbReference type="ARBA" id="ARBA00022692"/>
    </source>
</evidence>
<reference evidence="9 10" key="1">
    <citation type="submission" date="2020-08" db="EMBL/GenBank/DDBJ databases">
        <title>Sequencing the genomes of 1000 actinobacteria strains.</title>
        <authorList>
            <person name="Klenk H.-P."/>
        </authorList>
    </citation>
    <scope>NUCLEOTIDE SEQUENCE [LARGE SCALE GENOMIC DNA]</scope>
    <source>
        <strain evidence="9 10">DSM 44551</strain>
    </source>
</reference>
<evidence type="ECO:0000256" key="2">
    <source>
        <dbReference type="ARBA" id="ARBA00007362"/>
    </source>
</evidence>
<dbReference type="GO" id="GO:0016020">
    <property type="term" value="C:membrane"/>
    <property type="evidence" value="ECO:0007669"/>
    <property type="project" value="UniProtKB-SubCell"/>
</dbReference>
<evidence type="ECO:0000256" key="7">
    <source>
        <dbReference type="SAM" id="Phobius"/>
    </source>
</evidence>
<evidence type="ECO:0000259" key="8">
    <source>
        <dbReference type="Pfam" id="PF00892"/>
    </source>
</evidence>
<keyword evidence="4 7" id="KW-1133">Transmembrane helix</keyword>
<comment type="caution">
    <text evidence="9">The sequence shown here is derived from an EMBL/GenBank/DDBJ whole genome shotgun (WGS) entry which is preliminary data.</text>
</comment>
<dbReference type="RefSeq" id="WP_184398908.1">
    <property type="nucleotide sequence ID" value="NZ_BAAAJD010000200.1"/>
</dbReference>
<dbReference type="SUPFAM" id="SSF103481">
    <property type="entry name" value="Multidrug resistance efflux transporter EmrE"/>
    <property type="match status" value="2"/>
</dbReference>
<dbReference type="InterPro" id="IPR050638">
    <property type="entry name" value="AA-Vitamin_Transporters"/>
</dbReference>
<accession>A0A7W8QSJ9</accession>
<gene>
    <name evidence="9" type="ORF">HDA36_005956</name>
</gene>
<comment type="similarity">
    <text evidence="2">Belongs to the EamA transporter family.</text>
</comment>
<evidence type="ECO:0000313" key="10">
    <source>
        <dbReference type="Proteomes" id="UP000572635"/>
    </source>
</evidence>
<feature type="domain" description="EamA" evidence="8">
    <location>
        <begin position="15"/>
        <end position="144"/>
    </location>
</feature>
<name>A0A7W8QSJ9_9ACTN</name>